<dbReference type="Proteomes" id="UP000012065">
    <property type="component" value="Unassembled WGS sequence"/>
</dbReference>
<protein>
    <submittedName>
        <fullName evidence="2">Retrotransposable element Tf2 155 kDa protein type 3</fullName>
    </submittedName>
</protein>
<dbReference type="Gene3D" id="1.10.340.70">
    <property type="match status" value="1"/>
</dbReference>
<dbReference type="HOGENOM" id="CLU_000384_9_4_1"/>
<accession>M5C327</accession>
<reference evidence="2 3" key="1">
    <citation type="journal article" date="2013" name="J. Biotechnol.">
        <title>Establishment and interpretation of the genome sequence of the phytopathogenic fungus Rhizoctonia solani AG1-IB isolate 7/3/14.</title>
        <authorList>
            <person name="Wibberg D.W."/>
            <person name="Jelonek L.J."/>
            <person name="Rupp O.R."/>
            <person name="Hennig M.H."/>
            <person name="Eikmeyer F.E."/>
            <person name="Goesmann A.G."/>
            <person name="Hartmann A.H."/>
            <person name="Borriss R.B."/>
            <person name="Grosch R.G."/>
            <person name="Puehler A.P."/>
            <person name="Schlueter A.S."/>
        </authorList>
    </citation>
    <scope>NUCLEOTIDE SEQUENCE [LARGE SCALE GENOMIC DNA]</scope>
    <source>
        <strain evidence="3">AG1-IB / isolate 7/3/14</strain>
    </source>
</reference>
<dbReference type="GO" id="GO:0003676">
    <property type="term" value="F:nucleic acid binding"/>
    <property type="evidence" value="ECO:0007669"/>
    <property type="project" value="InterPro"/>
</dbReference>
<dbReference type="EMBL" id="CAOJ01011461">
    <property type="protein sequence ID" value="CCO33430.1"/>
    <property type="molecule type" value="Genomic_DNA"/>
</dbReference>
<evidence type="ECO:0000313" key="2">
    <source>
        <dbReference type="EMBL" id="CCO33430.1"/>
    </source>
</evidence>
<dbReference type="PANTHER" id="PTHR37984">
    <property type="entry name" value="PROTEIN CBG26694"/>
    <property type="match status" value="1"/>
</dbReference>
<dbReference type="InterPro" id="IPR050951">
    <property type="entry name" value="Retrovirus_Pol_polyprotein"/>
</dbReference>
<dbReference type="SUPFAM" id="SSF53098">
    <property type="entry name" value="Ribonuclease H-like"/>
    <property type="match status" value="1"/>
</dbReference>
<dbReference type="Gene3D" id="3.30.420.10">
    <property type="entry name" value="Ribonuclease H-like superfamily/Ribonuclease H"/>
    <property type="match status" value="1"/>
</dbReference>
<proteinExistence type="predicted"/>
<evidence type="ECO:0000313" key="3">
    <source>
        <dbReference type="Proteomes" id="UP000012065"/>
    </source>
</evidence>
<dbReference type="AlphaFoldDB" id="M5C327"/>
<dbReference type="Pfam" id="PF17921">
    <property type="entry name" value="Integrase_H2C2"/>
    <property type="match status" value="1"/>
</dbReference>
<gene>
    <name evidence="2" type="ORF">BN14_07505</name>
</gene>
<dbReference type="InterPro" id="IPR036397">
    <property type="entry name" value="RNaseH_sf"/>
</dbReference>
<feature type="domain" description="Integrase zinc-binding" evidence="1">
    <location>
        <begin position="77"/>
        <end position="132"/>
    </location>
</feature>
<dbReference type="InterPro" id="IPR012337">
    <property type="entry name" value="RNaseH-like_sf"/>
</dbReference>
<organism evidence="2 3">
    <name type="scientific">Thanatephorus cucumeris (strain AG1-IB / isolate 7/3/14)</name>
    <name type="common">Lettuce bottom rot fungus</name>
    <name type="synonym">Rhizoctonia solani</name>
    <dbReference type="NCBI Taxonomy" id="1108050"/>
    <lineage>
        <taxon>Eukaryota</taxon>
        <taxon>Fungi</taxon>
        <taxon>Dikarya</taxon>
        <taxon>Basidiomycota</taxon>
        <taxon>Agaricomycotina</taxon>
        <taxon>Agaricomycetes</taxon>
        <taxon>Cantharellales</taxon>
        <taxon>Ceratobasidiaceae</taxon>
        <taxon>Rhizoctonia</taxon>
        <taxon>Rhizoctonia solani AG-1</taxon>
    </lineage>
</organism>
<dbReference type="PANTHER" id="PTHR37984:SF5">
    <property type="entry name" value="PROTEIN NYNRIN-LIKE"/>
    <property type="match status" value="1"/>
</dbReference>
<comment type="caution">
    <text evidence="2">The sequence shown here is derived from an EMBL/GenBank/DDBJ whole genome shotgun (WGS) entry which is preliminary data.</text>
</comment>
<evidence type="ECO:0000259" key="1">
    <source>
        <dbReference type="Pfam" id="PF17921"/>
    </source>
</evidence>
<name>M5C327_THACB</name>
<sequence length="193" mass="22002">MIPDKLFANIAKEEQDGPLPTCIKEEQRKDPSLDNIIEFLTVKQENAPPTIRKAYGDYRLDDEILLFQDKILVPDNDNLKREILKLYHNSPLVGHPGQQQTLELVSRYYTWPGKKGWIKSYVESCNTCQRMRRAKAPVLPLKPLEVPPSPFHTISYDFITGFPKSKGMDAILVVINSFTKFGHFIPTSSKATA</sequence>
<dbReference type="InterPro" id="IPR041588">
    <property type="entry name" value="Integrase_H2C2"/>
</dbReference>